<feature type="signal peptide" evidence="24">
    <location>
        <begin position="1"/>
        <end position="24"/>
    </location>
</feature>
<dbReference type="InterPro" id="IPR017441">
    <property type="entry name" value="Protein_kinase_ATP_BS"/>
</dbReference>
<evidence type="ECO:0000256" key="7">
    <source>
        <dbReference type="ARBA" id="ARBA00022737"/>
    </source>
</evidence>
<keyword evidence="7" id="KW-0677">Repeat</keyword>
<evidence type="ECO:0000256" key="21">
    <source>
        <dbReference type="PROSITE-ProRule" id="PRU10141"/>
    </source>
</evidence>
<keyword evidence="11 23" id="KW-1133">Transmembrane helix</keyword>
<dbReference type="InterPro" id="IPR001245">
    <property type="entry name" value="Ser-Thr/Tyr_kinase_cat_dom"/>
</dbReference>
<dbReference type="PROSITE" id="PS00107">
    <property type="entry name" value="PROTEIN_KINASE_ATP"/>
    <property type="match status" value="1"/>
</dbReference>
<dbReference type="InterPro" id="IPR008266">
    <property type="entry name" value="Tyr_kinase_AS"/>
</dbReference>
<evidence type="ECO:0000256" key="12">
    <source>
        <dbReference type="ARBA" id="ARBA00023136"/>
    </source>
</evidence>
<keyword evidence="20" id="KW-0106">Calcium</keyword>
<dbReference type="PRINTS" id="PR00109">
    <property type="entry name" value="TYRKINASE"/>
</dbReference>
<dbReference type="EC" id="2.7.10.1" evidence="2"/>
<comment type="function">
    <text evidence="19">Receptor for basic fibroblast growth factor.</text>
</comment>
<dbReference type="SUPFAM" id="SSF56112">
    <property type="entry name" value="Protein kinase-like (PK-like)"/>
    <property type="match status" value="1"/>
</dbReference>
<keyword evidence="4" id="KW-0808">Transferase</keyword>
<keyword evidence="10 21" id="KW-0067">ATP-binding</keyword>
<dbReference type="PROSITE" id="PS50268">
    <property type="entry name" value="CADHERIN_2"/>
    <property type="match status" value="1"/>
</dbReference>
<evidence type="ECO:0000259" key="25">
    <source>
        <dbReference type="PROSITE" id="PS50011"/>
    </source>
</evidence>
<evidence type="ECO:0000256" key="15">
    <source>
        <dbReference type="ARBA" id="ARBA00023170"/>
    </source>
</evidence>
<evidence type="ECO:0000256" key="3">
    <source>
        <dbReference type="ARBA" id="ARBA00022553"/>
    </source>
</evidence>
<evidence type="ECO:0000256" key="18">
    <source>
        <dbReference type="ARBA" id="ARBA00051243"/>
    </source>
</evidence>
<evidence type="ECO:0000256" key="24">
    <source>
        <dbReference type="SAM" id="SignalP"/>
    </source>
</evidence>
<keyword evidence="17" id="KW-0393">Immunoglobulin domain</keyword>
<dbReference type="InterPro" id="IPR020635">
    <property type="entry name" value="Tyr_kinase_cat_dom"/>
</dbReference>
<dbReference type="FunFam" id="1.10.510.10:FF:000190">
    <property type="entry name" value="Proto-oncogene tyrosine-protein kinase receptor Ret"/>
    <property type="match status" value="1"/>
</dbReference>
<evidence type="ECO:0000256" key="19">
    <source>
        <dbReference type="ARBA" id="ARBA00056965"/>
    </source>
</evidence>
<evidence type="ECO:0000256" key="14">
    <source>
        <dbReference type="ARBA" id="ARBA00023157"/>
    </source>
</evidence>
<feature type="binding site" evidence="21">
    <location>
        <position position="353"/>
    </location>
    <ligand>
        <name>ATP</name>
        <dbReference type="ChEBI" id="CHEBI:30616"/>
    </ligand>
</feature>
<evidence type="ECO:0000256" key="13">
    <source>
        <dbReference type="ARBA" id="ARBA00023137"/>
    </source>
</evidence>
<feature type="region of interest" description="Disordered" evidence="22">
    <location>
        <begin position="132"/>
        <end position="224"/>
    </location>
</feature>
<feature type="chain" id="PRO_5007286548" description="receptor protein-tyrosine kinase" evidence="24">
    <location>
        <begin position="25"/>
        <end position="622"/>
    </location>
</feature>
<dbReference type="GO" id="GO:0043235">
    <property type="term" value="C:receptor complex"/>
    <property type="evidence" value="ECO:0007669"/>
    <property type="project" value="TreeGrafter"/>
</dbReference>
<dbReference type="PROSITE" id="PS00109">
    <property type="entry name" value="PROTEIN_KINASE_TYR"/>
    <property type="match status" value="1"/>
</dbReference>
<dbReference type="Pfam" id="PF00028">
    <property type="entry name" value="Cadherin"/>
    <property type="match status" value="1"/>
</dbReference>
<dbReference type="InterPro" id="IPR002126">
    <property type="entry name" value="Cadherin-like_dom"/>
</dbReference>
<dbReference type="CDD" id="cd00192">
    <property type="entry name" value="PTKc"/>
    <property type="match status" value="1"/>
</dbReference>
<dbReference type="GO" id="GO:0005886">
    <property type="term" value="C:plasma membrane"/>
    <property type="evidence" value="ECO:0007669"/>
    <property type="project" value="TreeGrafter"/>
</dbReference>
<keyword evidence="14" id="KW-1015">Disulfide bond</keyword>
<evidence type="ECO:0000256" key="8">
    <source>
        <dbReference type="ARBA" id="ARBA00022741"/>
    </source>
</evidence>
<dbReference type="InterPro" id="IPR050122">
    <property type="entry name" value="RTK"/>
</dbReference>
<dbReference type="EMBL" id="GEDV01003033">
    <property type="protein sequence ID" value="JAP85524.1"/>
    <property type="molecule type" value="Transcribed_RNA"/>
</dbReference>
<evidence type="ECO:0000259" key="26">
    <source>
        <dbReference type="PROSITE" id="PS50268"/>
    </source>
</evidence>
<keyword evidence="13" id="KW-0829">Tyrosine-protein kinase</keyword>
<keyword evidence="9" id="KW-0418">Kinase</keyword>
<keyword evidence="8 21" id="KW-0547">Nucleotide-binding</keyword>
<organism evidence="27">
    <name type="scientific">Rhipicephalus appendiculatus</name>
    <name type="common">Brown ear tick</name>
    <dbReference type="NCBI Taxonomy" id="34631"/>
    <lineage>
        <taxon>Eukaryota</taxon>
        <taxon>Metazoa</taxon>
        <taxon>Ecdysozoa</taxon>
        <taxon>Arthropoda</taxon>
        <taxon>Chelicerata</taxon>
        <taxon>Arachnida</taxon>
        <taxon>Acari</taxon>
        <taxon>Parasitiformes</taxon>
        <taxon>Ixodida</taxon>
        <taxon>Ixodoidea</taxon>
        <taxon>Ixodidae</taxon>
        <taxon>Rhipicephalinae</taxon>
        <taxon>Rhipicephalus</taxon>
        <taxon>Rhipicephalus</taxon>
    </lineage>
</organism>
<evidence type="ECO:0000313" key="27">
    <source>
        <dbReference type="EMBL" id="JAP85524.1"/>
    </source>
</evidence>
<evidence type="ECO:0000256" key="1">
    <source>
        <dbReference type="ARBA" id="ARBA00004479"/>
    </source>
</evidence>
<sequence>MKTASGALALLGCVLASMLQSGTGFPGQNTPPVFDFKREWIISEDEDVGSRVMTVRTRDEDHDVIEYGIEPAVFLDGSSYFRINKRTGEVFLTRSLVGQAGSDYYLFITAYDGHQTAKIEVYVKVVKPSSGLDGSDLLEPPPRPFPGGGPGGSPSGHFAPPAPPPSLGPGRKRPSKEPPPPQPPRPPAGPTGTGQVRPDAGVEDPADTEEKGGPHGGSQGTSGGIDMTSTVLPIVAVVGFAPLVALFFWLMHRRCHRDDKLKPKKSSDRLDSNFSHNFDLSPATLYNPRARRALSNRYEPDFLSSLSEHSKWEFPRHHLRFIGILGEGCFGQVWKCEAMNITGSEEPVIVAVKTLKENATEKEKKELLSELGVMKLINPHPNVVTLLGSCTDRDPLFVIMEFVPFGKLQTYLRESRVERSYGNLHGSSKHLTSRDLTSFAYQVAKGMEYLSSKGIIHRDLAARNILVGENKTCKVADFGFARDVITSHVYERKSEGRLPIRWMAPESLYDNIFTTKTDVWSFGILMWEIVTLGSTPYPGLAAAEVMRRVRDGYRLEKPEHCKREMYNIMYYCWDPDPNERPSFSELTCLLDKLLVSENDYIELDRFPDHSYYNITNLSGEKL</sequence>
<keyword evidence="16" id="KW-0325">Glycoprotein</keyword>
<dbReference type="Gene3D" id="1.10.510.10">
    <property type="entry name" value="Transferase(Phosphotransferase) domain 1"/>
    <property type="match status" value="1"/>
</dbReference>
<dbReference type="GO" id="GO:0007156">
    <property type="term" value="P:homophilic cell adhesion via plasma membrane adhesion molecules"/>
    <property type="evidence" value="ECO:0007669"/>
    <property type="project" value="InterPro"/>
</dbReference>
<accession>A0A131Z269</accession>
<dbReference type="Gene3D" id="2.60.40.60">
    <property type="entry name" value="Cadherins"/>
    <property type="match status" value="1"/>
</dbReference>
<evidence type="ECO:0000256" key="11">
    <source>
        <dbReference type="ARBA" id="ARBA00022989"/>
    </source>
</evidence>
<dbReference type="GO" id="GO:0005524">
    <property type="term" value="F:ATP binding"/>
    <property type="evidence" value="ECO:0007669"/>
    <property type="project" value="UniProtKB-UniRule"/>
</dbReference>
<evidence type="ECO:0000256" key="17">
    <source>
        <dbReference type="ARBA" id="ARBA00023319"/>
    </source>
</evidence>
<feature type="compositionally biased region" description="Pro residues" evidence="22">
    <location>
        <begin position="177"/>
        <end position="189"/>
    </location>
</feature>
<comment type="catalytic activity">
    <reaction evidence="18">
        <text>L-tyrosyl-[protein] + ATP = O-phospho-L-tyrosyl-[protein] + ADP + H(+)</text>
        <dbReference type="Rhea" id="RHEA:10596"/>
        <dbReference type="Rhea" id="RHEA-COMP:10136"/>
        <dbReference type="Rhea" id="RHEA-COMP:20101"/>
        <dbReference type="ChEBI" id="CHEBI:15378"/>
        <dbReference type="ChEBI" id="CHEBI:30616"/>
        <dbReference type="ChEBI" id="CHEBI:46858"/>
        <dbReference type="ChEBI" id="CHEBI:61978"/>
        <dbReference type="ChEBI" id="CHEBI:456216"/>
        <dbReference type="EC" id="2.7.10.1"/>
    </reaction>
</comment>
<name>A0A131Z269_RHIAP</name>
<protein>
    <recommendedName>
        <fullName evidence="2">receptor protein-tyrosine kinase</fullName>
        <ecNumber evidence="2">2.7.10.1</ecNumber>
    </recommendedName>
</protein>
<dbReference type="PROSITE" id="PS50011">
    <property type="entry name" value="PROTEIN_KINASE_DOM"/>
    <property type="match status" value="1"/>
</dbReference>
<reference evidence="27" key="1">
    <citation type="journal article" date="2016" name="Ticks Tick Borne Dis.">
        <title>De novo assembly and annotation of the salivary gland transcriptome of Rhipicephalus appendiculatus male and female ticks during blood feeding.</title>
        <authorList>
            <person name="de Castro M.H."/>
            <person name="de Klerk D."/>
            <person name="Pienaar R."/>
            <person name="Latif A.A."/>
            <person name="Rees D.J."/>
            <person name="Mans B.J."/>
        </authorList>
    </citation>
    <scope>NUCLEOTIDE SEQUENCE</scope>
    <source>
        <tissue evidence="27">Salivary glands</tissue>
    </source>
</reference>
<dbReference type="InterPro" id="IPR000719">
    <property type="entry name" value="Prot_kinase_dom"/>
</dbReference>
<dbReference type="Gene3D" id="3.30.200.20">
    <property type="entry name" value="Phosphorylase Kinase, domain 1"/>
    <property type="match status" value="1"/>
</dbReference>
<feature type="domain" description="Protein kinase" evidence="25">
    <location>
        <begin position="319"/>
        <end position="594"/>
    </location>
</feature>
<comment type="subcellular location">
    <subcellularLocation>
        <location evidence="1">Membrane</location>
        <topology evidence="1">Single-pass type I membrane protein</topology>
    </subcellularLocation>
</comment>
<evidence type="ECO:0000256" key="22">
    <source>
        <dbReference type="SAM" id="MobiDB-lite"/>
    </source>
</evidence>
<keyword evidence="3" id="KW-0597">Phosphoprotein</keyword>
<keyword evidence="5 23" id="KW-0812">Transmembrane</keyword>
<dbReference type="PANTHER" id="PTHR24416:SF621">
    <property type="entry name" value="TYROSINE KINASE RECEPTOR CAD96CA"/>
    <property type="match status" value="1"/>
</dbReference>
<keyword evidence="15" id="KW-0675">Receptor</keyword>
<dbReference type="SMART" id="SM00219">
    <property type="entry name" value="TyrKc"/>
    <property type="match status" value="1"/>
</dbReference>
<feature type="transmembrane region" description="Helical" evidence="23">
    <location>
        <begin position="231"/>
        <end position="251"/>
    </location>
</feature>
<feature type="domain" description="Cadherin" evidence="26">
    <location>
        <begin position="42"/>
        <end position="144"/>
    </location>
</feature>
<dbReference type="GO" id="GO:0007169">
    <property type="term" value="P:cell surface receptor protein tyrosine kinase signaling pathway"/>
    <property type="evidence" value="ECO:0007669"/>
    <property type="project" value="TreeGrafter"/>
</dbReference>
<keyword evidence="6 24" id="KW-0732">Signal</keyword>
<dbReference type="FunFam" id="3.30.200.20:FF:000593">
    <property type="entry name" value="Predicted protein"/>
    <property type="match status" value="1"/>
</dbReference>
<evidence type="ECO:0000256" key="9">
    <source>
        <dbReference type="ARBA" id="ARBA00022777"/>
    </source>
</evidence>
<evidence type="ECO:0000256" key="4">
    <source>
        <dbReference type="ARBA" id="ARBA00022679"/>
    </source>
</evidence>
<evidence type="ECO:0000256" key="10">
    <source>
        <dbReference type="ARBA" id="ARBA00022840"/>
    </source>
</evidence>
<dbReference type="InterPro" id="IPR015919">
    <property type="entry name" value="Cadherin-like_sf"/>
</dbReference>
<dbReference type="AlphaFoldDB" id="A0A131Z269"/>
<feature type="compositionally biased region" description="Gly residues" evidence="22">
    <location>
        <begin position="214"/>
        <end position="223"/>
    </location>
</feature>
<evidence type="ECO:0000256" key="23">
    <source>
        <dbReference type="SAM" id="Phobius"/>
    </source>
</evidence>
<dbReference type="SUPFAM" id="SSF49313">
    <property type="entry name" value="Cadherin-like"/>
    <property type="match status" value="1"/>
</dbReference>
<dbReference type="PANTHER" id="PTHR24416">
    <property type="entry name" value="TYROSINE-PROTEIN KINASE RECEPTOR"/>
    <property type="match status" value="1"/>
</dbReference>
<dbReference type="Pfam" id="PF07714">
    <property type="entry name" value="PK_Tyr_Ser-Thr"/>
    <property type="match status" value="1"/>
</dbReference>
<evidence type="ECO:0000256" key="20">
    <source>
        <dbReference type="PROSITE-ProRule" id="PRU00043"/>
    </source>
</evidence>
<evidence type="ECO:0000256" key="6">
    <source>
        <dbReference type="ARBA" id="ARBA00022729"/>
    </source>
</evidence>
<evidence type="ECO:0000256" key="5">
    <source>
        <dbReference type="ARBA" id="ARBA00022692"/>
    </source>
</evidence>
<evidence type="ECO:0000256" key="16">
    <source>
        <dbReference type="ARBA" id="ARBA00023180"/>
    </source>
</evidence>
<dbReference type="GO" id="GO:0004714">
    <property type="term" value="F:transmembrane receptor protein tyrosine kinase activity"/>
    <property type="evidence" value="ECO:0007669"/>
    <property type="project" value="UniProtKB-EC"/>
</dbReference>
<dbReference type="GO" id="GO:0005509">
    <property type="term" value="F:calcium ion binding"/>
    <property type="evidence" value="ECO:0007669"/>
    <property type="project" value="UniProtKB-UniRule"/>
</dbReference>
<proteinExistence type="predicted"/>
<dbReference type="CDD" id="cd11304">
    <property type="entry name" value="Cadherin_repeat"/>
    <property type="match status" value="1"/>
</dbReference>
<evidence type="ECO:0000256" key="2">
    <source>
        <dbReference type="ARBA" id="ARBA00011902"/>
    </source>
</evidence>
<keyword evidence="12 23" id="KW-0472">Membrane</keyword>
<dbReference type="InterPro" id="IPR011009">
    <property type="entry name" value="Kinase-like_dom_sf"/>
</dbReference>
<dbReference type="GO" id="GO:1902533">
    <property type="term" value="P:positive regulation of intracellular signal transduction"/>
    <property type="evidence" value="ECO:0007669"/>
    <property type="project" value="UniProtKB-ARBA"/>
</dbReference>